<organism evidence="1 2">
    <name type="scientific">Tritrichomonas musculus</name>
    <dbReference type="NCBI Taxonomy" id="1915356"/>
    <lineage>
        <taxon>Eukaryota</taxon>
        <taxon>Metamonada</taxon>
        <taxon>Parabasalia</taxon>
        <taxon>Tritrichomonadida</taxon>
        <taxon>Tritrichomonadidae</taxon>
        <taxon>Tritrichomonas</taxon>
    </lineage>
</organism>
<protein>
    <submittedName>
        <fullName evidence="1">Uncharacterized protein</fullName>
    </submittedName>
</protein>
<evidence type="ECO:0000313" key="1">
    <source>
        <dbReference type="EMBL" id="KAK8834886.1"/>
    </source>
</evidence>
<accession>A0ABR2GMH7</accession>
<dbReference type="EMBL" id="JAPFFF010000278">
    <property type="protein sequence ID" value="KAK8834886.1"/>
    <property type="molecule type" value="Genomic_DNA"/>
</dbReference>
<evidence type="ECO:0000313" key="2">
    <source>
        <dbReference type="Proteomes" id="UP001470230"/>
    </source>
</evidence>
<dbReference type="Proteomes" id="UP001470230">
    <property type="component" value="Unassembled WGS sequence"/>
</dbReference>
<reference evidence="1 2" key="1">
    <citation type="submission" date="2024-04" db="EMBL/GenBank/DDBJ databases">
        <title>Tritrichomonas musculus Genome.</title>
        <authorList>
            <person name="Alves-Ferreira E."/>
            <person name="Grigg M."/>
            <person name="Lorenzi H."/>
            <person name="Galac M."/>
        </authorList>
    </citation>
    <scope>NUCLEOTIDE SEQUENCE [LARGE SCALE GENOMIC DNA]</scope>
    <source>
        <strain evidence="1 2">EAF2021</strain>
    </source>
</reference>
<gene>
    <name evidence="1" type="ORF">M9Y10_021017</name>
</gene>
<name>A0ABR2GMH7_9EUKA</name>
<sequence length="114" mass="12508">MSVDGLTDDPNFRIPDDIAVKLIDIFSTPKQTNSNDVVADIETIYSISDISFYNKGSTAKNKILTDPLSMFSSSKTQGAQQCNLSKSKKGQIKIIVHSSKVKEGYSRFTRSALA</sequence>
<keyword evidence="2" id="KW-1185">Reference proteome</keyword>
<proteinExistence type="predicted"/>
<comment type="caution">
    <text evidence="1">The sequence shown here is derived from an EMBL/GenBank/DDBJ whole genome shotgun (WGS) entry which is preliminary data.</text>
</comment>